<evidence type="ECO:0000313" key="6">
    <source>
        <dbReference type="EMBL" id="SMP05454.1"/>
    </source>
</evidence>
<dbReference type="Proteomes" id="UP001157961">
    <property type="component" value="Unassembled WGS sequence"/>
</dbReference>
<comment type="caution">
    <text evidence="6">The sequence shown here is derived from an EMBL/GenBank/DDBJ whole genome shotgun (WGS) entry which is preliminary data.</text>
</comment>
<comment type="subunit">
    <text evidence="5">Homodimer.</text>
</comment>
<dbReference type="PANTHER" id="PTHR21047:SF2">
    <property type="entry name" value="THYMIDINE DIPHOSPHO-4-KETO-RHAMNOSE 3,5-EPIMERASE"/>
    <property type="match status" value="1"/>
</dbReference>
<evidence type="ECO:0000313" key="7">
    <source>
        <dbReference type="Proteomes" id="UP001157961"/>
    </source>
</evidence>
<dbReference type="RefSeq" id="WP_283424411.1">
    <property type="nucleotide sequence ID" value="NZ_FXTY01000001.1"/>
</dbReference>
<evidence type="ECO:0000256" key="3">
    <source>
        <dbReference type="ARBA" id="ARBA00012098"/>
    </source>
</evidence>
<gene>
    <name evidence="6" type="ORF">SAMN06265373_101561</name>
</gene>
<dbReference type="NCBIfam" id="TIGR01221">
    <property type="entry name" value="rmlC"/>
    <property type="match status" value="1"/>
</dbReference>
<evidence type="ECO:0000256" key="5">
    <source>
        <dbReference type="RuleBase" id="RU364069"/>
    </source>
</evidence>
<dbReference type="InterPro" id="IPR011051">
    <property type="entry name" value="RmlC_Cupin_sf"/>
</dbReference>
<proteinExistence type="inferred from homology"/>
<dbReference type="EC" id="5.1.3.13" evidence="3 5"/>
<name>A0ABY1NB84_9RHOB</name>
<comment type="pathway">
    <text evidence="5">Carbohydrate biosynthesis; dTDP-L-rhamnose biosynthesis.</text>
</comment>
<comment type="function">
    <text evidence="2 5">Catalyzes the epimerization of the C3' and C5'positions of dTDP-6-deoxy-D-xylo-4-hexulose, forming dTDP-6-deoxy-L-lyxo-4-hexulose.</text>
</comment>
<dbReference type="InterPro" id="IPR000888">
    <property type="entry name" value="RmlC-like"/>
</dbReference>
<comment type="catalytic activity">
    <reaction evidence="1 5">
        <text>dTDP-4-dehydro-6-deoxy-alpha-D-glucose = dTDP-4-dehydro-beta-L-rhamnose</text>
        <dbReference type="Rhea" id="RHEA:16969"/>
        <dbReference type="ChEBI" id="CHEBI:57649"/>
        <dbReference type="ChEBI" id="CHEBI:62830"/>
        <dbReference type="EC" id="5.1.3.13"/>
    </reaction>
</comment>
<dbReference type="EMBL" id="FXTY01000001">
    <property type="protein sequence ID" value="SMP05454.1"/>
    <property type="molecule type" value="Genomic_DNA"/>
</dbReference>
<accession>A0ABY1NB84</accession>
<dbReference type="InterPro" id="IPR014710">
    <property type="entry name" value="RmlC-like_jellyroll"/>
</dbReference>
<dbReference type="PANTHER" id="PTHR21047">
    <property type="entry name" value="DTDP-6-DEOXY-D-GLUCOSE-3,5 EPIMERASE"/>
    <property type="match status" value="1"/>
</dbReference>
<evidence type="ECO:0000256" key="1">
    <source>
        <dbReference type="ARBA" id="ARBA00001298"/>
    </source>
</evidence>
<reference evidence="6 7" key="1">
    <citation type="submission" date="2017-05" db="EMBL/GenBank/DDBJ databases">
        <authorList>
            <person name="Varghese N."/>
            <person name="Submissions S."/>
        </authorList>
    </citation>
    <scope>NUCLEOTIDE SEQUENCE [LARGE SCALE GENOMIC DNA]</scope>
    <source>
        <strain evidence="6 7">DSM 29734</strain>
    </source>
</reference>
<dbReference type="SUPFAM" id="SSF51182">
    <property type="entry name" value="RmlC-like cupins"/>
    <property type="match status" value="1"/>
</dbReference>
<keyword evidence="7" id="KW-1185">Reference proteome</keyword>
<evidence type="ECO:0000256" key="2">
    <source>
        <dbReference type="ARBA" id="ARBA00001997"/>
    </source>
</evidence>
<sequence length="189" mass="20801">MKIETTKLDGVLLLTPDRFGDSRGFFSESWNKRRMAEHGIDLEFVQDNHSLSSKVGTIRGLHYQTPPHAQAKLVRCGRGALFDVALDIRVGSPTFGQWVGAELTAENGRQLLVPVGFAHGFVTRAPDTEIVYKCTDYFAPDCDRAIAHNDPVLGIDWGVSIASFTLSDKDASAPLLADIEPVFAWDGRQ</sequence>
<dbReference type="Pfam" id="PF00908">
    <property type="entry name" value="dTDP_sugar_isom"/>
    <property type="match status" value="1"/>
</dbReference>
<keyword evidence="5" id="KW-0413">Isomerase</keyword>
<evidence type="ECO:0000256" key="4">
    <source>
        <dbReference type="ARBA" id="ARBA00019595"/>
    </source>
</evidence>
<organism evidence="6 7">
    <name type="scientific">Shimia sagamensis</name>
    <dbReference type="NCBI Taxonomy" id="1566352"/>
    <lineage>
        <taxon>Bacteria</taxon>
        <taxon>Pseudomonadati</taxon>
        <taxon>Pseudomonadota</taxon>
        <taxon>Alphaproteobacteria</taxon>
        <taxon>Rhodobacterales</taxon>
        <taxon>Roseobacteraceae</taxon>
    </lineage>
</organism>
<protein>
    <recommendedName>
        <fullName evidence="4 5">dTDP-4-dehydrorhamnose 3,5-epimerase</fullName>
        <ecNumber evidence="3 5">5.1.3.13</ecNumber>
    </recommendedName>
    <alternativeName>
        <fullName evidence="5">Thymidine diphospho-4-keto-rhamnose 3,5-epimerase</fullName>
    </alternativeName>
</protein>
<dbReference type="Gene3D" id="2.60.120.10">
    <property type="entry name" value="Jelly Rolls"/>
    <property type="match status" value="1"/>
</dbReference>
<dbReference type="CDD" id="cd00438">
    <property type="entry name" value="cupin_RmlC"/>
    <property type="match status" value="1"/>
</dbReference>
<comment type="similarity">
    <text evidence="5">Belongs to the dTDP-4-dehydrorhamnose 3,5-epimerase family.</text>
</comment>